<sequence length="133" mass="15177">MADTNVRPFLTFLFFPRVSSRPVPQARWLRQCLAHIMSAGMEQGHLIDGSVFYITPGAERVFSIASAFRLSKDGLREKQPVHHFNLPESFRSWIQMINGNAMHSVHRNKESVPCWKPPASRSDKLVLQKTSSK</sequence>
<organism evidence="1 2">
    <name type="scientific">Phialemonium thermophilum</name>
    <dbReference type="NCBI Taxonomy" id="223376"/>
    <lineage>
        <taxon>Eukaryota</taxon>
        <taxon>Fungi</taxon>
        <taxon>Dikarya</taxon>
        <taxon>Ascomycota</taxon>
        <taxon>Pezizomycotina</taxon>
        <taxon>Sordariomycetes</taxon>
        <taxon>Sordariomycetidae</taxon>
        <taxon>Cephalothecales</taxon>
        <taxon>Cephalothecaceae</taxon>
        <taxon>Phialemonium</taxon>
    </lineage>
</organism>
<name>A0ABR3W1F3_9PEZI</name>
<proteinExistence type="predicted"/>
<keyword evidence="2" id="KW-1185">Reference proteome</keyword>
<reference evidence="1 2" key="1">
    <citation type="journal article" date="2024" name="Commun. Biol.">
        <title>Comparative genomic analysis of thermophilic fungi reveals convergent evolutionary adaptations and gene losses.</title>
        <authorList>
            <person name="Steindorff A.S."/>
            <person name="Aguilar-Pontes M.V."/>
            <person name="Robinson A.J."/>
            <person name="Andreopoulos B."/>
            <person name="LaButti K."/>
            <person name="Kuo A."/>
            <person name="Mondo S."/>
            <person name="Riley R."/>
            <person name="Otillar R."/>
            <person name="Haridas S."/>
            <person name="Lipzen A."/>
            <person name="Grimwood J."/>
            <person name="Schmutz J."/>
            <person name="Clum A."/>
            <person name="Reid I.D."/>
            <person name="Moisan M.C."/>
            <person name="Butler G."/>
            <person name="Nguyen T.T.M."/>
            <person name="Dewar K."/>
            <person name="Conant G."/>
            <person name="Drula E."/>
            <person name="Henrissat B."/>
            <person name="Hansel C."/>
            <person name="Singer S."/>
            <person name="Hutchinson M.I."/>
            <person name="de Vries R.P."/>
            <person name="Natvig D.O."/>
            <person name="Powell A.J."/>
            <person name="Tsang A."/>
            <person name="Grigoriev I.V."/>
        </authorList>
    </citation>
    <scope>NUCLEOTIDE SEQUENCE [LARGE SCALE GENOMIC DNA]</scope>
    <source>
        <strain evidence="1 2">ATCC 24622</strain>
    </source>
</reference>
<evidence type="ECO:0000313" key="2">
    <source>
        <dbReference type="Proteomes" id="UP001586593"/>
    </source>
</evidence>
<accession>A0ABR3W1F3</accession>
<evidence type="ECO:0000313" key="1">
    <source>
        <dbReference type="EMBL" id="KAL1850673.1"/>
    </source>
</evidence>
<dbReference type="EMBL" id="JAZHXJ010000823">
    <property type="protein sequence ID" value="KAL1850673.1"/>
    <property type="molecule type" value="Genomic_DNA"/>
</dbReference>
<gene>
    <name evidence="1" type="ORF">VTK73DRAFT_9640</name>
</gene>
<protein>
    <submittedName>
        <fullName evidence="1">Uncharacterized protein</fullName>
    </submittedName>
</protein>
<comment type="caution">
    <text evidence="1">The sequence shown here is derived from an EMBL/GenBank/DDBJ whole genome shotgun (WGS) entry which is preliminary data.</text>
</comment>
<dbReference type="Proteomes" id="UP001586593">
    <property type="component" value="Unassembled WGS sequence"/>
</dbReference>